<evidence type="ECO:0000313" key="2">
    <source>
        <dbReference type="EMBL" id="MBB5043563.1"/>
    </source>
</evidence>
<dbReference type="Proteomes" id="UP000535406">
    <property type="component" value="Unassembled WGS sequence"/>
</dbReference>
<evidence type="ECO:0000313" key="3">
    <source>
        <dbReference type="Proteomes" id="UP000535406"/>
    </source>
</evidence>
<sequence length="26" mass="3235">MTRLKQFHEENRRADLERRQKGHRAA</sequence>
<protein>
    <recommendedName>
        <fullName evidence="4">DUF4169 domain-containing protein</fullName>
    </recommendedName>
</protein>
<evidence type="ECO:0000256" key="1">
    <source>
        <dbReference type="SAM" id="MobiDB-lite"/>
    </source>
</evidence>
<feature type="compositionally biased region" description="Basic and acidic residues" evidence="1">
    <location>
        <begin position="1"/>
        <end position="19"/>
    </location>
</feature>
<name>A0A7W8DV92_9HYPH</name>
<dbReference type="AlphaFoldDB" id="A0A7W8DV92"/>
<dbReference type="EMBL" id="JACHIK010000009">
    <property type="protein sequence ID" value="MBB5043563.1"/>
    <property type="molecule type" value="Genomic_DNA"/>
</dbReference>
<proteinExistence type="predicted"/>
<feature type="region of interest" description="Disordered" evidence="1">
    <location>
        <begin position="1"/>
        <end position="26"/>
    </location>
</feature>
<evidence type="ECO:0008006" key="4">
    <source>
        <dbReference type="Google" id="ProtNLM"/>
    </source>
</evidence>
<organism evidence="2 3">
    <name type="scientific">Shinella fusca</name>
    <dbReference type="NCBI Taxonomy" id="544480"/>
    <lineage>
        <taxon>Bacteria</taxon>
        <taxon>Pseudomonadati</taxon>
        <taxon>Pseudomonadota</taxon>
        <taxon>Alphaproteobacteria</taxon>
        <taxon>Hyphomicrobiales</taxon>
        <taxon>Rhizobiaceae</taxon>
        <taxon>Shinella</taxon>
    </lineage>
</organism>
<accession>A0A7W8DV92</accession>
<gene>
    <name evidence="2" type="ORF">HNQ66_002969</name>
</gene>
<keyword evidence="3" id="KW-1185">Reference proteome</keyword>
<reference evidence="2 3" key="1">
    <citation type="submission" date="2020-08" db="EMBL/GenBank/DDBJ databases">
        <title>Genomic Encyclopedia of Type Strains, Phase IV (KMG-IV): sequencing the most valuable type-strain genomes for metagenomic binning, comparative biology and taxonomic classification.</title>
        <authorList>
            <person name="Goeker M."/>
        </authorList>
    </citation>
    <scope>NUCLEOTIDE SEQUENCE [LARGE SCALE GENOMIC DNA]</scope>
    <source>
        <strain evidence="2 3">DSM 21319</strain>
    </source>
</reference>
<comment type="caution">
    <text evidence="2">The sequence shown here is derived from an EMBL/GenBank/DDBJ whole genome shotgun (WGS) entry which is preliminary data.</text>
</comment>